<reference evidence="2" key="1">
    <citation type="submission" date="2022-08" db="EMBL/GenBank/DDBJ databases">
        <authorList>
            <person name="Gutierrez-Valencia J."/>
        </authorList>
    </citation>
    <scope>NUCLEOTIDE SEQUENCE</scope>
</reference>
<name>A0AAV0H849_9ROSI</name>
<dbReference type="SUPFAM" id="SSF53098">
    <property type="entry name" value="Ribonuclease H-like"/>
    <property type="match status" value="1"/>
</dbReference>
<gene>
    <name evidence="2" type="ORF">LITE_LOCUS3177</name>
</gene>
<feature type="domain" description="HAT C-terminal dimerisation" evidence="1">
    <location>
        <begin position="66"/>
        <end position="109"/>
    </location>
</feature>
<dbReference type="EMBL" id="CAMGYJ010000002">
    <property type="protein sequence ID" value="CAI0381475.1"/>
    <property type="molecule type" value="Genomic_DNA"/>
</dbReference>
<dbReference type="Pfam" id="PF05699">
    <property type="entry name" value="Dimer_Tnp_hAT"/>
    <property type="match status" value="1"/>
</dbReference>
<organism evidence="2 3">
    <name type="scientific">Linum tenue</name>
    <dbReference type="NCBI Taxonomy" id="586396"/>
    <lineage>
        <taxon>Eukaryota</taxon>
        <taxon>Viridiplantae</taxon>
        <taxon>Streptophyta</taxon>
        <taxon>Embryophyta</taxon>
        <taxon>Tracheophyta</taxon>
        <taxon>Spermatophyta</taxon>
        <taxon>Magnoliopsida</taxon>
        <taxon>eudicotyledons</taxon>
        <taxon>Gunneridae</taxon>
        <taxon>Pentapetalae</taxon>
        <taxon>rosids</taxon>
        <taxon>fabids</taxon>
        <taxon>Malpighiales</taxon>
        <taxon>Linaceae</taxon>
        <taxon>Linum</taxon>
    </lineage>
</organism>
<dbReference type="InterPro" id="IPR012337">
    <property type="entry name" value="RNaseH-like_sf"/>
</dbReference>
<dbReference type="InterPro" id="IPR008906">
    <property type="entry name" value="HATC_C_dom"/>
</dbReference>
<comment type="caution">
    <text evidence="2">The sequence shown here is derived from an EMBL/GenBank/DDBJ whole genome shotgun (WGS) entry which is preliminary data.</text>
</comment>
<evidence type="ECO:0000313" key="3">
    <source>
        <dbReference type="Proteomes" id="UP001154282"/>
    </source>
</evidence>
<accession>A0AAV0H849</accession>
<dbReference type="AlphaFoldDB" id="A0AAV0H849"/>
<dbReference type="Proteomes" id="UP001154282">
    <property type="component" value="Unassembled WGS sequence"/>
</dbReference>
<evidence type="ECO:0000259" key="1">
    <source>
        <dbReference type="Pfam" id="PF05699"/>
    </source>
</evidence>
<dbReference type="GO" id="GO:0046983">
    <property type="term" value="F:protein dimerization activity"/>
    <property type="evidence" value="ECO:0007669"/>
    <property type="project" value="InterPro"/>
</dbReference>
<evidence type="ECO:0000313" key="2">
    <source>
        <dbReference type="EMBL" id="CAI0381475.1"/>
    </source>
</evidence>
<protein>
    <recommendedName>
        <fullName evidence="1">HAT C-terminal dimerisation domain-containing protein</fullName>
    </recommendedName>
</protein>
<proteinExistence type="predicted"/>
<keyword evidence="3" id="KW-1185">Reference proteome</keyword>
<sequence>MLNPHYSYVDESIFDDGNITTSFMDCVETFYSGDDDKQDQVVNYEFQKFQKREGAFGKKLARTCQNFDYNPVAWWRMYGVDTPNLQKMAMRILSLTSSSSGCERNWSTFEYIPREGIDLQQIVSINWCTYNSTQGCCPRRRR</sequence>